<organism evidence="1 2">
    <name type="scientific">Dichanthelium oligosanthes</name>
    <dbReference type="NCBI Taxonomy" id="888268"/>
    <lineage>
        <taxon>Eukaryota</taxon>
        <taxon>Viridiplantae</taxon>
        <taxon>Streptophyta</taxon>
        <taxon>Embryophyta</taxon>
        <taxon>Tracheophyta</taxon>
        <taxon>Spermatophyta</taxon>
        <taxon>Magnoliopsida</taxon>
        <taxon>Liliopsida</taxon>
        <taxon>Poales</taxon>
        <taxon>Poaceae</taxon>
        <taxon>PACMAD clade</taxon>
        <taxon>Panicoideae</taxon>
        <taxon>Panicodae</taxon>
        <taxon>Paniceae</taxon>
        <taxon>Dichantheliinae</taxon>
        <taxon>Dichanthelium</taxon>
    </lineage>
</organism>
<comment type="caution">
    <text evidence="1">The sequence shown here is derived from an EMBL/GenBank/DDBJ whole genome shotgun (WGS) entry which is preliminary data.</text>
</comment>
<proteinExistence type="predicted"/>
<dbReference type="EMBL" id="LWDX02059964">
    <property type="protein sequence ID" value="OEL17424.1"/>
    <property type="molecule type" value="Genomic_DNA"/>
</dbReference>
<evidence type="ECO:0000313" key="1">
    <source>
        <dbReference type="EMBL" id="OEL17424.1"/>
    </source>
</evidence>
<evidence type="ECO:0008006" key="3">
    <source>
        <dbReference type="Google" id="ProtNLM"/>
    </source>
</evidence>
<gene>
    <name evidence="1" type="ORF">BAE44_0021555</name>
</gene>
<dbReference type="GO" id="GO:0003676">
    <property type="term" value="F:nucleic acid binding"/>
    <property type="evidence" value="ECO:0007669"/>
    <property type="project" value="InterPro"/>
</dbReference>
<evidence type="ECO:0000313" key="2">
    <source>
        <dbReference type="Proteomes" id="UP000095767"/>
    </source>
</evidence>
<dbReference type="InterPro" id="IPR035979">
    <property type="entry name" value="RBD_domain_sf"/>
</dbReference>
<dbReference type="Proteomes" id="UP000095767">
    <property type="component" value="Unassembled WGS sequence"/>
</dbReference>
<dbReference type="AlphaFoldDB" id="A0A1E5UX94"/>
<feature type="non-terminal residue" evidence="1">
    <location>
        <position position="1"/>
    </location>
</feature>
<name>A0A1E5UX94_9POAL</name>
<keyword evidence="2" id="KW-1185">Reference proteome</keyword>
<dbReference type="SUPFAM" id="SSF54928">
    <property type="entry name" value="RNA-binding domain, RBD"/>
    <property type="match status" value="1"/>
</dbReference>
<reference evidence="1 2" key="1">
    <citation type="submission" date="2016-09" db="EMBL/GenBank/DDBJ databases">
        <title>The draft genome of Dichanthelium oligosanthes: A C3 panicoid grass species.</title>
        <authorList>
            <person name="Studer A.J."/>
            <person name="Schnable J.C."/>
            <person name="Brutnell T.P."/>
        </authorList>
    </citation>
    <scope>NUCLEOTIDE SEQUENCE [LARGE SCALE GENOMIC DNA]</scope>
    <source>
        <strain evidence="2">cv. Kellogg 1175</strain>
        <tissue evidence="1">Leaf</tissue>
    </source>
</reference>
<accession>A0A1E5UX94</accession>
<sequence length="84" mass="9339">LTWKLDGSRLQQIFNQHGHVDDGMMQGSSRDYDRDTEHTHGFGIVTVATMKEATVAVASVILRLQLGKSCELCHGSYIMMTITV</sequence>
<protein>
    <recommendedName>
        <fullName evidence="3">RRM domain-containing protein</fullName>
    </recommendedName>
</protein>